<dbReference type="EMBL" id="CAKMNS010000061">
    <property type="protein sequence ID" value="CAH1276128.1"/>
    <property type="molecule type" value="Genomic_DNA"/>
</dbReference>
<gene>
    <name evidence="2" type="primary">Hypp9386</name>
    <name evidence="2" type="ORF">BLAG_LOCUS25781</name>
</gene>
<dbReference type="Proteomes" id="UP000838412">
    <property type="component" value="Unassembled WGS sequence"/>
</dbReference>
<protein>
    <submittedName>
        <fullName evidence="2">Hypp9386 protein</fullName>
    </submittedName>
</protein>
<proteinExistence type="predicted"/>
<reference evidence="2" key="1">
    <citation type="submission" date="2022-01" db="EMBL/GenBank/DDBJ databases">
        <authorList>
            <person name="Braso-Vives M."/>
        </authorList>
    </citation>
    <scope>NUCLEOTIDE SEQUENCE</scope>
</reference>
<sequence length="359" mass="37985">MLKHHCVRSVTSPVPSRVDPANGPSSATDTPISLLVRPSSATVTALIRANPSPEVTDPATRLPLPTLVYRLEAVHLGDLLRLSVRTDAKIARLSLRFSRAHLSAPDTAKAAVLYWAAVPISGRTDSRTRAPYKEKSTLSGAHTHVNDFACVAAPGEHFPVRGNVNPIPFRYAGAARDAQNPAATPATVRSTNLGRTRGPNLVTAVSKQSGPGRRAVTTKPGPHFRTSTRGGSTRTRARGFGARRGGPPARRGLARPERTAATAGIAYGPPPGFPLASHCSGIVHHLLAGTNRARSTATVTDRAVEIGRWCARAAETAGIPPRTYGRPFAFIAASGFVQQPLSRAGVRLLVRVSRRVLVG</sequence>
<feature type="region of interest" description="Disordered" evidence="1">
    <location>
        <begin position="176"/>
        <end position="256"/>
    </location>
</feature>
<dbReference type="PANTHER" id="PTHR34141:SF1">
    <property type="match status" value="1"/>
</dbReference>
<evidence type="ECO:0000313" key="3">
    <source>
        <dbReference type="Proteomes" id="UP000838412"/>
    </source>
</evidence>
<evidence type="ECO:0000256" key="1">
    <source>
        <dbReference type="SAM" id="MobiDB-lite"/>
    </source>
</evidence>
<evidence type="ECO:0000313" key="2">
    <source>
        <dbReference type="EMBL" id="CAH1276128.1"/>
    </source>
</evidence>
<keyword evidence="3" id="KW-1185">Reference proteome</keyword>
<organism evidence="2 3">
    <name type="scientific">Branchiostoma lanceolatum</name>
    <name type="common">Common lancelet</name>
    <name type="synonym">Amphioxus lanceolatum</name>
    <dbReference type="NCBI Taxonomy" id="7740"/>
    <lineage>
        <taxon>Eukaryota</taxon>
        <taxon>Metazoa</taxon>
        <taxon>Chordata</taxon>
        <taxon>Cephalochordata</taxon>
        <taxon>Leptocardii</taxon>
        <taxon>Amphioxiformes</taxon>
        <taxon>Branchiostomatidae</taxon>
        <taxon>Branchiostoma</taxon>
    </lineage>
</organism>
<accession>A0A8S4MLM0</accession>
<feature type="compositionally biased region" description="Low complexity" evidence="1">
    <location>
        <begin position="8"/>
        <end position="18"/>
    </location>
</feature>
<feature type="region of interest" description="Disordered" evidence="1">
    <location>
        <begin position="1"/>
        <end position="30"/>
    </location>
</feature>
<comment type="caution">
    <text evidence="2">The sequence shown here is derived from an EMBL/GenBank/DDBJ whole genome shotgun (WGS) entry which is preliminary data.</text>
</comment>
<feature type="compositionally biased region" description="Low complexity" evidence="1">
    <location>
        <begin position="224"/>
        <end position="251"/>
    </location>
</feature>
<name>A0A8S4MLM0_BRALA</name>
<dbReference type="AlphaFoldDB" id="A0A8S4MLM0"/>
<dbReference type="PANTHER" id="PTHR34141">
    <property type="match status" value="1"/>
</dbReference>